<dbReference type="AlphaFoldDB" id="A0A3P7N2W1"/>
<dbReference type="EMBL" id="UYRV01129798">
    <property type="protein sequence ID" value="VDN36675.1"/>
    <property type="molecule type" value="Genomic_DNA"/>
</dbReference>
<dbReference type="Proteomes" id="UP000271889">
    <property type="component" value="Unassembled WGS sequence"/>
</dbReference>
<evidence type="ECO:0000313" key="1">
    <source>
        <dbReference type="EMBL" id="VDN36675.1"/>
    </source>
</evidence>
<name>A0A3P7N2W1_CYLGO</name>
<evidence type="ECO:0000313" key="2">
    <source>
        <dbReference type="Proteomes" id="UP000271889"/>
    </source>
</evidence>
<proteinExistence type="predicted"/>
<gene>
    <name evidence="1" type="ORF">CGOC_LOCUS13275</name>
</gene>
<sequence length="92" mass="10604">MNEFVPVMEFEDFLEGKELVGNLFSSVFRAHDFNMDILLTKLSTYNHTKKDGPKNMFSNMITENVSMAHDSTKMRTMHGEEEGPEKTSHPTF</sequence>
<accession>A0A3P7N2W1</accession>
<keyword evidence="2" id="KW-1185">Reference proteome</keyword>
<protein>
    <submittedName>
        <fullName evidence="1">Uncharacterized protein</fullName>
    </submittedName>
</protein>
<organism evidence="1 2">
    <name type="scientific">Cylicostephanus goldi</name>
    <name type="common">Nematode worm</name>
    <dbReference type="NCBI Taxonomy" id="71465"/>
    <lineage>
        <taxon>Eukaryota</taxon>
        <taxon>Metazoa</taxon>
        <taxon>Ecdysozoa</taxon>
        <taxon>Nematoda</taxon>
        <taxon>Chromadorea</taxon>
        <taxon>Rhabditida</taxon>
        <taxon>Rhabditina</taxon>
        <taxon>Rhabditomorpha</taxon>
        <taxon>Strongyloidea</taxon>
        <taxon>Strongylidae</taxon>
        <taxon>Cylicostephanus</taxon>
    </lineage>
</organism>
<reference evidence="1 2" key="1">
    <citation type="submission" date="2018-11" db="EMBL/GenBank/DDBJ databases">
        <authorList>
            <consortium name="Pathogen Informatics"/>
        </authorList>
    </citation>
    <scope>NUCLEOTIDE SEQUENCE [LARGE SCALE GENOMIC DNA]</scope>
</reference>